<comment type="caution">
    <text evidence="1">The sequence shown here is derived from an EMBL/GenBank/DDBJ whole genome shotgun (WGS) entry which is preliminary data.</text>
</comment>
<name>A0A0F9UQ26_9ZZZZ</name>
<dbReference type="GO" id="GO:0005975">
    <property type="term" value="P:carbohydrate metabolic process"/>
    <property type="evidence" value="ECO:0007669"/>
    <property type="project" value="InterPro"/>
</dbReference>
<accession>A0A0F9UQ26</accession>
<protein>
    <recommendedName>
        <fullName evidence="2">LamB/YcsF family protein</fullName>
    </recommendedName>
</protein>
<dbReference type="InterPro" id="IPR005501">
    <property type="entry name" value="LamB/YcsF/PxpA-like"/>
</dbReference>
<dbReference type="Gene3D" id="3.20.20.370">
    <property type="entry name" value="Glycoside hydrolase/deacetylase"/>
    <property type="match status" value="1"/>
</dbReference>
<gene>
    <name evidence="1" type="ORF">LCGC14_0180630</name>
</gene>
<dbReference type="NCBIfam" id="NF003816">
    <property type="entry name" value="PRK05406.1-5"/>
    <property type="match status" value="1"/>
</dbReference>
<dbReference type="HAMAP" id="MF_00691">
    <property type="entry name" value="PxpA"/>
    <property type="match status" value="1"/>
</dbReference>
<dbReference type="PANTHER" id="PTHR30292">
    <property type="entry name" value="UNCHARACTERIZED PROTEIN YBGL-RELATED"/>
    <property type="match status" value="1"/>
</dbReference>
<evidence type="ECO:0000313" key="1">
    <source>
        <dbReference type="EMBL" id="KKN95250.1"/>
    </source>
</evidence>
<evidence type="ECO:0008006" key="2">
    <source>
        <dbReference type="Google" id="ProtNLM"/>
    </source>
</evidence>
<dbReference type="NCBIfam" id="NF003814">
    <property type="entry name" value="PRK05406.1-3"/>
    <property type="match status" value="1"/>
</dbReference>
<dbReference type="InterPro" id="IPR011330">
    <property type="entry name" value="Glyco_hydro/deAcase_b/a-brl"/>
</dbReference>
<sequence length="247" mass="26919">MQKPTLNCDMGESFGAWTMGMDEAVMPHVDCANIACGFHASDPSIMRRTVAMAVSHDVRIGAHPAYPDLVGFGRRSMNCSAQEVEDMLLYQIGALDGICRAEGGNLSYVKPHGALYNDMMRKPELLRAVLRAVARFDASLPLMLLARRDNREAQSLAAEQGVKLWFEAFADRGYDADGYLLPRHQPGAVHHDPERILAQALTFAHGEPLIASDGSELYLQADSLCVHGDNAESVAVVARIRAALDAL</sequence>
<dbReference type="CDD" id="cd10787">
    <property type="entry name" value="LamB_YcsF_like"/>
    <property type="match status" value="1"/>
</dbReference>
<dbReference type="AlphaFoldDB" id="A0A0F9UQ26"/>
<reference evidence="1" key="1">
    <citation type="journal article" date="2015" name="Nature">
        <title>Complex archaea that bridge the gap between prokaryotes and eukaryotes.</title>
        <authorList>
            <person name="Spang A."/>
            <person name="Saw J.H."/>
            <person name="Jorgensen S.L."/>
            <person name="Zaremba-Niedzwiedzka K."/>
            <person name="Martijn J."/>
            <person name="Lind A.E."/>
            <person name="van Eijk R."/>
            <person name="Schleper C."/>
            <person name="Guy L."/>
            <person name="Ettema T.J."/>
        </authorList>
    </citation>
    <scope>NUCLEOTIDE SEQUENCE</scope>
</reference>
<dbReference type="EMBL" id="LAZR01000072">
    <property type="protein sequence ID" value="KKN95250.1"/>
    <property type="molecule type" value="Genomic_DNA"/>
</dbReference>
<organism evidence="1">
    <name type="scientific">marine sediment metagenome</name>
    <dbReference type="NCBI Taxonomy" id="412755"/>
    <lineage>
        <taxon>unclassified sequences</taxon>
        <taxon>metagenomes</taxon>
        <taxon>ecological metagenomes</taxon>
    </lineage>
</organism>
<dbReference type="SUPFAM" id="SSF88713">
    <property type="entry name" value="Glycoside hydrolase/deacetylase"/>
    <property type="match status" value="1"/>
</dbReference>
<dbReference type="PANTHER" id="PTHR30292:SF0">
    <property type="entry name" value="5-OXOPROLINASE SUBUNIT A"/>
    <property type="match status" value="1"/>
</dbReference>
<proteinExistence type="inferred from homology"/>
<dbReference type="Pfam" id="PF03746">
    <property type="entry name" value="LamB_YcsF"/>
    <property type="match status" value="1"/>
</dbReference>